<dbReference type="Pfam" id="PF00392">
    <property type="entry name" value="GntR"/>
    <property type="match status" value="1"/>
</dbReference>
<dbReference type="PRINTS" id="PR00035">
    <property type="entry name" value="HTHGNTR"/>
</dbReference>
<dbReference type="SUPFAM" id="SSF48008">
    <property type="entry name" value="GntR ligand-binding domain-like"/>
    <property type="match status" value="1"/>
</dbReference>
<keyword evidence="6" id="KW-1185">Reference proteome</keyword>
<evidence type="ECO:0000256" key="2">
    <source>
        <dbReference type="ARBA" id="ARBA00023125"/>
    </source>
</evidence>
<keyword evidence="5" id="KW-0670">Pyruvate</keyword>
<dbReference type="CDD" id="cd07377">
    <property type="entry name" value="WHTH_GntR"/>
    <property type="match status" value="1"/>
</dbReference>
<reference evidence="5 6" key="1">
    <citation type="submission" date="2016-10" db="EMBL/GenBank/DDBJ databases">
        <authorList>
            <person name="Varghese N."/>
            <person name="Submissions S."/>
        </authorList>
    </citation>
    <scope>NUCLEOTIDE SEQUENCE [LARGE SCALE GENOMIC DNA]</scope>
    <source>
        <strain evidence="5 6">DSM 21822</strain>
    </source>
</reference>
<dbReference type="Gene3D" id="1.10.10.10">
    <property type="entry name" value="Winged helix-like DNA-binding domain superfamily/Winged helix DNA-binding domain"/>
    <property type="match status" value="1"/>
</dbReference>
<dbReference type="GO" id="GO:0003677">
    <property type="term" value="F:DNA binding"/>
    <property type="evidence" value="ECO:0007669"/>
    <property type="project" value="UniProtKB-KW"/>
</dbReference>
<evidence type="ECO:0000313" key="5">
    <source>
        <dbReference type="EMBL" id="SFL00299.1"/>
    </source>
</evidence>
<dbReference type="InterPro" id="IPR036390">
    <property type="entry name" value="WH_DNA-bd_sf"/>
</dbReference>
<gene>
    <name evidence="5" type="ORF">SAMN04488498_12243</name>
</gene>
<dbReference type="InterPro" id="IPR011711">
    <property type="entry name" value="GntR_C"/>
</dbReference>
<dbReference type="InterPro" id="IPR036388">
    <property type="entry name" value="WH-like_DNA-bd_sf"/>
</dbReference>
<dbReference type="InterPro" id="IPR000524">
    <property type="entry name" value="Tscrpt_reg_HTH_GntR"/>
</dbReference>
<evidence type="ECO:0000256" key="3">
    <source>
        <dbReference type="ARBA" id="ARBA00023163"/>
    </source>
</evidence>
<keyword evidence="3" id="KW-0804">Transcription</keyword>
<keyword evidence="1" id="KW-0805">Transcription regulation</keyword>
<protein>
    <submittedName>
        <fullName evidence="5">GntR family transcriptional regulator, transcriptional repressor for pyruvate dehydrogenase complex</fullName>
    </submittedName>
</protein>
<proteinExistence type="predicted"/>
<dbReference type="Pfam" id="PF07729">
    <property type="entry name" value="FCD"/>
    <property type="match status" value="1"/>
</dbReference>
<organism evidence="5 6">
    <name type="scientific">Neomesorhizobium albiziae</name>
    <dbReference type="NCBI Taxonomy" id="335020"/>
    <lineage>
        <taxon>Bacteria</taxon>
        <taxon>Pseudomonadati</taxon>
        <taxon>Pseudomonadota</taxon>
        <taxon>Alphaproteobacteria</taxon>
        <taxon>Hyphomicrobiales</taxon>
        <taxon>Phyllobacteriaceae</taxon>
        <taxon>Neomesorhizobium</taxon>
    </lineage>
</organism>
<dbReference type="Proteomes" id="UP000323300">
    <property type="component" value="Unassembled WGS sequence"/>
</dbReference>
<sequence>MGYVLTMRDHGATMTEQPDRKPIFSAKPASSARLADTVSDSIAAALFDGRIAPGEPLPPEGEIAREFGVSKPIAREALRQLGAAGLILTQQGKVARAKALNGESLERIYGYAVRSSLTRLREANEMRRVIETGIARVAAQRRDKAGMAAMQRALEEMSSGLGDPAAFTEADILFHVGLAMATGNSMIRVQMEGMRSVQREVSELFSRRANRTRADWQATIDRHQALYDAIEAGDGTLAEQCIIKHYAAADIASLEVAGKLKSEKGRDR</sequence>
<evidence type="ECO:0000313" key="6">
    <source>
        <dbReference type="Proteomes" id="UP000323300"/>
    </source>
</evidence>
<dbReference type="EMBL" id="FOSL01000022">
    <property type="protein sequence ID" value="SFL00299.1"/>
    <property type="molecule type" value="Genomic_DNA"/>
</dbReference>
<dbReference type="PROSITE" id="PS50949">
    <property type="entry name" value="HTH_GNTR"/>
    <property type="match status" value="1"/>
</dbReference>
<feature type="domain" description="HTH gntR-type" evidence="4">
    <location>
        <begin position="32"/>
        <end position="100"/>
    </location>
</feature>
<dbReference type="InterPro" id="IPR008920">
    <property type="entry name" value="TF_FadR/GntR_C"/>
</dbReference>
<dbReference type="SUPFAM" id="SSF46785">
    <property type="entry name" value="Winged helix' DNA-binding domain"/>
    <property type="match status" value="1"/>
</dbReference>
<evidence type="ECO:0000259" key="4">
    <source>
        <dbReference type="PROSITE" id="PS50949"/>
    </source>
</evidence>
<evidence type="ECO:0000256" key="1">
    <source>
        <dbReference type="ARBA" id="ARBA00023015"/>
    </source>
</evidence>
<dbReference type="SMART" id="SM00895">
    <property type="entry name" value="FCD"/>
    <property type="match status" value="1"/>
</dbReference>
<dbReference type="AlphaFoldDB" id="A0A1I4E571"/>
<dbReference type="PANTHER" id="PTHR43537">
    <property type="entry name" value="TRANSCRIPTIONAL REGULATOR, GNTR FAMILY"/>
    <property type="match status" value="1"/>
</dbReference>
<dbReference type="PANTHER" id="PTHR43537:SF5">
    <property type="entry name" value="UXU OPERON TRANSCRIPTIONAL REGULATOR"/>
    <property type="match status" value="1"/>
</dbReference>
<dbReference type="Gene3D" id="1.20.120.530">
    <property type="entry name" value="GntR ligand-binding domain-like"/>
    <property type="match status" value="1"/>
</dbReference>
<name>A0A1I4E571_9HYPH</name>
<dbReference type="SMART" id="SM00345">
    <property type="entry name" value="HTH_GNTR"/>
    <property type="match status" value="1"/>
</dbReference>
<keyword evidence="2" id="KW-0238">DNA-binding</keyword>
<dbReference type="GO" id="GO:0003700">
    <property type="term" value="F:DNA-binding transcription factor activity"/>
    <property type="evidence" value="ECO:0007669"/>
    <property type="project" value="InterPro"/>
</dbReference>
<accession>A0A1I4E571</accession>